<dbReference type="GeneTree" id="ENSGT00390000012939"/>
<name>A0AAY5K533_ESOLU</name>
<dbReference type="AlphaFoldDB" id="A0AAY5K533"/>
<accession>A0AAY5K533</accession>
<reference evidence="3 4" key="1">
    <citation type="submission" date="2020-02" db="EMBL/GenBank/DDBJ databases">
        <title>Esox lucius (northern pike) genome, fEsoLuc1, primary haplotype.</title>
        <authorList>
            <person name="Myers G."/>
            <person name="Karagic N."/>
            <person name="Meyer A."/>
            <person name="Pippel M."/>
            <person name="Reichard M."/>
            <person name="Winkler S."/>
            <person name="Tracey A."/>
            <person name="Sims Y."/>
            <person name="Howe K."/>
            <person name="Rhie A."/>
            <person name="Formenti G."/>
            <person name="Durbin R."/>
            <person name="Fedrigo O."/>
            <person name="Jarvis E.D."/>
        </authorList>
    </citation>
    <scope>NUCLEOTIDE SEQUENCE [LARGE SCALE GENOMIC DNA]</scope>
</reference>
<evidence type="ECO:0000313" key="4">
    <source>
        <dbReference type="Proteomes" id="UP000265140"/>
    </source>
</evidence>
<feature type="compositionally biased region" description="Polar residues" evidence="1">
    <location>
        <begin position="129"/>
        <end position="140"/>
    </location>
</feature>
<evidence type="ECO:0000256" key="1">
    <source>
        <dbReference type="SAM" id="MobiDB-lite"/>
    </source>
</evidence>
<dbReference type="RefSeq" id="XP_010873645.2">
    <property type="nucleotide sequence ID" value="XM_010875343.3"/>
</dbReference>
<dbReference type="SUPFAM" id="SSF54236">
    <property type="entry name" value="Ubiquitin-like"/>
    <property type="match status" value="1"/>
</dbReference>
<protein>
    <recommendedName>
        <fullName evidence="2">UBX domain-containing protein</fullName>
    </recommendedName>
</protein>
<dbReference type="Ensembl" id="ENSELUT00000095029.1">
    <property type="protein sequence ID" value="ENSELUP00000081487.1"/>
    <property type="gene ID" value="ENSELUG00000039374.1"/>
</dbReference>
<sequence length="271" mass="30019">MHLTRPKSSKGRSRPSVSQNPNVDASVHNTLPKPPSVGSGKLNRYTHSQSALRNSNELRVDEVPDYLDNVPEVSSFPFPWNKYKPLPSIEKKTSEAGISLRCMEVKTSKLSLSDNLINQAQRGHRDHQLTSVRTRAASQSNPEIGNMSEVLCEGFPSPNHLDRSVIATTQIPPLPAPGTTNPISLLLAIRAPCGRRFEHHFLSTDTLLNVLASAEAKYGTRYEHGYIETLDGYIATGVDRPLRKTFTDLNMTLAQCGIFNRSVLCIFQDIT</sequence>
<dbReference type="InterPro" id="IPR029071">
    <property type="entry name" value="Ubiquitin-like_domsf"/>
</dbReference>
<keyword evidence="4" id="KW-1185">Reference proteome</keyword>
<dbReference type="GeneID" id="105013667"/>
<dbReference type="Proteomes" id="UP000265140">
    <property type="component" value="Chromosome 12"/>
</dbReference>
<gene>
    <name evidence="3" type="primary">UBXN10</name>
</gene>
<dbReference type="PROSITE" id="PS50033">
    <property type="entry name" value="UBX"/>
    <property type="match status" value="1"/>
</dbReference>
<dbReference type="InterPro" id="IPR001012">
    <property type="entry name" value="UBX_dom"/>
</dbReference>
<feature type="region of interest" description="Disordered" evidence="1">
    <location>
        <begin position="121"/>
        <end position="140"/>
    </location>
</feature>
<dbReference type="Gene3D" id="3.10.20.90">
    <property type="entry name" value="Phosphatidylinositol 3-kinase Catalytic Subunit, Chain A, domain 1"/>
    <property type="match status" value="1"/>
</dbReference>
<evidence type="ECO:0000259" key="2">
    <source>
        <dbReference type="PROSITE" id="PS50033"/>
    </source>
</evidence>
<feature type="region of interest" description="Disordered" evidence="1">
    <location>
        <begin position="1"/>
        <end position="43"/>
    </location>
</feature>
<evidence type="ECO:0000313" key="3">
    <source>
        <dbReference type="Ensembl" id="ENSELUP00000081487.1"/>
    </source>
</evidence>
<proteinExistence type="predicted"/>
<reference evidence="3" key="3">
    <citation type="submission" date="2025-09" db="UniProtKB">
        <authorList>
            <consortium name="Ensembl"/>
        </authorList>
    </citation>
    <scope>IDENTIFICATION</scope>
</reference>
<organism evidence="3 4">
    <name type="scientific">Esox lucius</name>
    <name type="common">Northern pike</name>
    <dbReference type="NCBI Taxonomy" id="8010"/>
    <lineage>
        <taxon>Eukaryota</taxon>
        <taxon>Metazoa</taxon>
        <taxon>Chordata</taxon>
        <taxon>Craniata</taxon>
        <taxon>Vertebrata</taxon>
        <taxon>Euteleostomi</taxon>
        <taxon>Actinopterygii</taxon>
        <taxon>Neopterygii</taxon>
        <taxon>Teleostei</taxon>
        <taxon>Protacanthopterygii</taxon>
        <taxon>Esociformes</taxon>
        <taxon>Esocidae</taxon>
        <taxon>Esox</taxon>
    </lineage>
</organism>
<feature type="domain" description="UBX" evidence="2">
    <location>
        <begin position="187"/>
        <end position="266"/>
    </location>
</feature>
<reference evidence="3" key="2">
    <citation type="submission" date="2025-08" db="UniProtKB">
        <authorList>
            <consortium name="Ensembl"/>
        </authorList>
    </citation>
    <scope>IDENTIFICATION</scope>
</reference>
<feature type="compositionally biased region" description="Polar residues" evidence="1">
    <location>
        <begin position="19"/>
        <end position="29"/>
    </location>
</feature>
<feature type="compositionally biased region" description="Basic residues" evidence="1">
    <location>
        <begin position="1"/>
        <end position="13"/>
    </location>
</feature>